<dbReference type="InterPro" id="IPR005467">
    <property type="entry name" value="His_kinase_dom"/>
</dbReference>
<evidence type="ECO:0000256" key="2">
    <source>
        <dbReference type="ARBA" id="ARBA00004370"/>
    </source>
</evidence>
<dbReference type="CDD" id="cd00082">
    <property type="entry name" value="HisKA"/>
    <property type="match status" value="1"/>
</dbReference>
<evidence type="ECO:0000256" key="3">
    <source>
        <dbReference type="ARBA" id="ARBA00012438"/>
    </source>
</evidence>
<dbReference type="SMART" id="SM00304">
    <property type="entry name" value="HAMP"/>
    <property type="match status" value="1"/>
</dbReference>
<dbReference type="Pfam" id="PF00672">
    <property type="entry name" value="HAMP"/>
    <property type="match status" value="1"/>
</dbReference>
<evidence type="ECO:0000313" key="12">
    <source>
        <dbReference type="Proteomes" id="UP000664844"/>
    </source>
</evidence>
<dbReference type="Pfam" id="PF02518">
    <property type="entry name" value="HATPase_c"/>
    <property type="match status" value="1"/>
</dbReference>
<evidence type="ECO:0000256" key="1">
    <source>
        <dbReference type="ARBA" id="ARBA00000085"/>
    </source>
</evidence>
<dbReference type="SUPFAM" id="SSF55874">
    <property type="entry name" value="ATPase domain of HSP90 chaperone/DNA topoisomerase II/histidine kinase"/>
    <property type="match status" value="1"/>
</dbReference>
<keyword evidence="7" id="KW-0902">Two-component regulatory system</keyword>
<evidence type="ECO:0000256" key="7">
    <source>
        <dbReference type="ARBA" id="ARBA00023012"/>
    </source>
</evidence>
<dbReference type="InterPro" id="IPR028082">
    <property type="entry name" value="Peripla_BP_I"/>
</dbReference>
<feature type="transmembrane region" description="Helical" evidence="8">
    <location>
        <begin position="398"/>
        <end position="418"/>
    </location>
</feature>
<comment type="catalytic activity">
    <reaction evidence="1">
        <text>ATP + protein L-histidine = ADP + protein N-phospho-L-histidine.</text>
        <dbReference type="EC" id="2.7.13.3"/>
    </reaction>
</comment>
<comment type="caution">
    <text evidence="11">The sequence shown here is derived from an EMBL/GenBank/DDBJ whole genome shotgun (WGS) entry which is preliminary data.</text>
</comment>
<dbReference type="InterPro" id="IPR036890">
    <property type="entry name" value="HATPase_C_sf"/>
</dbReference>
<feature type="transmembrane region" description="Helical" evidence="8">
    <location>
        <begin position="460"/>
        <end position="480"/>
    </location>
</feature>
<dbReference type="InterPro" id="IPR036097">
    <property type="entry name" value="HisK_dim/P_sf"/>
</dbReference>
<evidence type="ECO:0000256" key="8">
    <source>
        <dbReference type="SAM" id="Phobius"/>
    </source>
</evidence>
<proteinExistence type="predicted"/>
<dbReference type="RefSeq" id="WP_207088515.1">
    <property type="nucleotide sequence ID" value="NZ_JAFLQW010000345.1"/>
</dbReference>
<keyword evidence="12" id="KW-1185">Reference proteome</keyword>
<dbReference type="EMBL" id="JAFLQW010000345">
    <property type="protein sequence ID" value="MBO0350014.1"/>
    <property type="molecule type" value="Genomic_DNA"/>
</dbReference>
<dbReference type="InterPro" id="IPR017777">
    <property type="entry name" value="ABC_urea-bd_UrtA"/>
</dbReference>
<dbReference type="Proteomes" id="UP000664844">
    <property type="component" value="Unassembled WGS sequence"/>
</dbReference>
<keyword evidence="6" id="KW-0418">Kinase</keyword>
<evidence type="ECO:0000256" key="4">
    <source>
        <dbReference type="ARBA" id="ARBA00022553"/>
    </source>
</evidence>
<keyword evidence="4" id="KW-0597">Phosphoprotein</keyword>
<protein>
    <recommendedName>
        <fullName evidence="3">histidine kinase</fullName>
        <ecNumber evidence="3">2.7.13.3</ecNumber>
    </recommendedName>
</protein>
<reference evidence="11 12" key="1">
    <citation type="submission" date="2021-03" db="EMBL/GenBank/DDBJ databases">
        <title>Metabolic Capacity of the Antarctic Cyanobacterium Phormidium pseudopriestleyi that Sustains Oxygenic Photosynthesis in the Presence of Hydrogen Sulfide.</title>
        <authorList>
            <person name="Lumian J.E."/>
            <person name="Jungblut A.D."/>
            <person name="Dillon M.L."/>
            <person name="Hawes I."/>
            <person name="Doran P.T."/>
            <person name="Mackey T.J."/>
            <person name="Dick G.J."/>
            <person name="Grettenberger C.L."/>
            <person name="Sumner D.Y."/>
        </authorList>
    </citation>
    <scope>NUCLEOTIDE SEQUENCE [LARGE SCALE GENOMIC DNA]</scope>
    <source>
        <strain evidence="11 12">FRX01</strain>
    </source>
</reference>
<keyword evidence="8" id="KW-0472">Membrane</keyword>
<dbReference type="Gene3D" id="3.40.50.2300">
    <property type="match status" value="2"/>
</dbReference>
<feature type="domain" description="Histidine kinase" evidence="9">
    <location>
        <begin position="569"/>
        <end position="809"/>
    </location>
</feature>
<keyword evidence="8" id="KW-0812">Transmembrane</keyword>
<dbReference type="SMART" id="SM00387">
    <property type="entry name" value="HATPase_c"/>
    <property type="match status" value="1"/>
</dbReference>
<dbReference type="Pfam" id="PF00512">
    <property type="entry name" value="HisKA"/>
    <property type="match status" value="1"/>
</dbReference>
<evidence type="ECO:0000256" key="5">
    <source>
        <dbReference type="ARBA" id="ARBA00022679"/>
    </source>
</evidence>
<dbReference type="InterPro" id="IPR003594">
    <property type="entry name" value="HATPase_dom"/>
</dbReference>
<dbReference type="Pfam" id="PF13433">
    <property type="entry name" value="Peripla_BP_5"/>
    <property type="match status" value="1"/>
</dbReference>
<evidence type="ECO:0000259" key="10">
    <source>
        <dbReference type="PROSITE" id="PS50885"/>
    </source>
</evidence>
<dbReference type="PANTHER" id="PTHR47628">
    <property type="match status" value="1"/>
</dbReference>
<evidence type="ECO:0000256" key="6">
    <source>
        <dbReference type="ARBA" id="ARBA00022777"/>
    </source>
</evidence>
<sequence length="822" mass="90091">MYERIFPVPDRLKSPNQPIKVGVLHSLTGTMSIEEVSVKDATLLAIEEINAAGGVLGRPLEAVIADGESNLKTFAEKAKQLLTQDQVEVVFGCWTSASRKAVLPILEELNGLLFYPVQYEGLEQSPNIFYTGAAPNQQIVPAVQYLLDRGFRHIYLLGSDYIFPRTANQIIKAQLVAQEAVLAGEEYISLGSREVSTAIAHILSVQPDAVFNTLNGDTNVAFFRELKQAGLSPDDLLVMSVSVAEAEVREIGADWISGHLVAWNYFQSIDTLENQKFVRAYKAKYGSDRVTSDPIASGYLGVYLWKKAVEKAQSTQVAKVKKAAKNIELVTPKGLVKLDAKTQHLWNTVRIGQIKPDGAITEIWNSKVAIAPDPFLSRYPWAAGLSQRGFRWGINAKLMSLFSALVAIAWVALALEWLTAAEIKRNITALISRVEQLSTPQDEMLQWCNAVMAAAQRSQYLLLMLLLLSIVSMAVAFFVISQITRALKGVTQTAQRLASGDLTARSTLVSGDEIGVLSNTLNTMAQQVNCLLKGLEVRSRQVEQHSSELEAAVYAAQAASRAKSTFLANMSHELRTPLNAIVGYSELLQEEVEEIIADEQLISDLQKINIAGKNLLAIVSDILDISKIEAGKMDLCLDAFDVHQLIQEVVTTLEPLILANGNRMQVDYPENMGMMTADLTKVRQILLNLLSNAAKFTEKGKIILEVMIKNQAENTGEQVTLNSTPVPQTETPWILFRVRDTGIGMSAEQLAHLFQPFVQGDDSTTRKYGGTGLGLALVKKFCEMMGGAIAVESELGQGSVFEIVLPLEVKAPPQQVTIHQAA</sequence>
<dbReference type="CDD" id="cd16922">
    <property type="entry name" value="HATPase_EvgS-ArcB-TorS-like"/>
    <property type="match status" value="1"/>
</dbReference>
<organism evidence="11 12">
    <name type="scientific">Phormidium pseudopriestleyi FRX01</name>
    <dbReference type="NCBI Taxonomy" id="1759528"/>
    <lineage>
        <taxon>Bacteria</taxon>
        <taxon>Bacillati</taxon>
        <taxon>Cyanobacteriota</taxon>
        <taxon>Cyanophyceae</taxon>
        <taxon>Oscillatoriophycideae</taxon>
        <taxon>Oscillatoriales</taxon>
        <taxon>Oscillatoriaceae</taxon>
        <taxon>Phormidium</taxon>
    </lineage>
</organism>
<dbReference type="InterPro" id="IPR004358">
    <property type="entry name" value="Sig_transdc_His_kin-like_C"/>
</dbReference>
<dbReference type="PANTHER" id="PTHR47628:SF1">
    <property type="entry name" value="ALIPHATIC AMIDASE EXPRESSION-REGULATING PROTEIN"/>
    <property type="match status" value="1"/>
</dbReference>
<dbReference type="SUPFAM" id="SSF53822">
    <property type="entry name" value="Periplasmic binding protein-like I"/>
    <property type="match status" value="1"/>
</dbReference>
<dbReference type="InterPro" id="IPR003661">
    <property type="entry name" value="HisK_dim/P_dom"/>
</dbReference>
<keyword evidence="5" id="KW-0808">Transferase</keyword>
<dbReference type="Gene3D" id="3.30.565.10">
    <property type="entry name" value="Histidine kinase-like ATPase, C-terminal domain"/>
    <property type="match status" value="1"/>
</dbReference>
<dbReference type="SUPFAM" id="SSF47384">
    <property type="entry name" value="Homodimeric domain of signal transducing histidine kinase"/>
    <property type="match status" value="1"/>
</dbReference>
<name>A0ABS3FSD0_9CYAN</name>
<dbReference type="SUPFAM" id="SSF158472">
    <property type="entry name" value="HAMP domain-like"/>
    <property type="match status" value="1"/>
</dbReference>
<comment type="subcellular location">
    <subcellularLocation>
        <location evidence="2">Membrane</location>
    </subcellularLocation>
</comment>
<keyword evidence="8" id="KW-1133">Transmembrane helix</keyword>
<dbReference type="CDD" id="cd06225">
    <property type="entry name" value="HAMP"/>
    <property type="match status" value="1"/>
</dbReference>
<feature type="domain" description="HAMP" evidence="10">
    <location>
        <begin position="481"/>
        <end position="533"/>
    </location>
</feature>
<dbReference type="PROSITE" id="PS50885">
    <property type="entry name" value="HAMP"/>
    <property type="match status" value="1"/>
</dbReference>
<accession>A0ABS3FSD0</accession>
<dbReference type="Gene3D" id="1.10.287.130">
    <property type="match status" value="1"/>
</dbReference>
<dbReference type="PRINTS" id="PR00344">
    <property type="entry name" value="BCTRLSENSOR"/>
</dbReference>
<dbReference type="PROSITE" id="PS50109">
    <property type="entry name" value="HIS_KIN"/>
    <property type="match status" value="1"/>
</dbReference>
<dbReference type="SMART" id="SM00388">
    <property type="entry name" value="HisKA"/>
    <property type="match status" value="1"/>
</dbReference>
<evidence type="ECO:0000259" key="9">
    <source>
        <dbReference type="PROSITE" id="PS50109"/>
    </source>
</evidence>
<dbReference type="InterPro" id="IPR003660">
    <property type="entry name" value="HAMP_dom"/>
</dbReference>
<dbReference type="NCBIfam" id="TIGR03407">
    <property type="entry name" value="urea_ABC_UrtA"/>
    <property type="match status" value="1"/>
</dbReference>
<evidence type="ECO:0000313" key="11">
    <source>
        <dbReference type="EMBL" id="MBO0350014.1"/>
    </source>
</evidence>
<dbReference type="Gene3D" id="6.10.340.10">
    <property type="match status" value="1"/>
</dbReference>
<dbReference type="EC" id="2.7.13.3" evidence="3"/>
<dbReference type="CDD" id="cd06355">
    <property type="entry name" value="PBP1_FmdD-like"/>
    <property type="match status" value="1"/>
</dbReference>
<gene>
    <name evidence="11" type="primary">urtA</name>
    <name evidence="11" type="ORF">J0895_13005</name>
</gene>